<dbReference type="EMBL" id="JARJCM010000029">
    <property type="protein sequence ID" value="KAJ7038887.1"/>
    <property type="molecule type" value="Genomic_DNA"/>
</dbReference>
<protein>
    <submittedName>
        <fullName evidence="1">Uncharacterized protein</fullName>
    </submittedName>
</protein>
<organism evidence="1 2">
    <name type="scientific">Mycena alexandri</name>
    <dbReference type="NCBI Taxonomy" id="1745969"/>
    <lineage>
        <taxon>Eukaryota</taxon>
        <taxon>Fungi</taxon>
        <taxon>Dikarya</taxon>
        <taxon>Basidiomycota</taxon>
        <taxon>Agaricomycotina</taxon>
        <taxon>Agaricomycetes</taxon>
        <taxon>Agaricomycetidae</taxon>
        <taxon>Agaricales</taxon>
        <taxon>Marasmiineae</taxon>
        <taxon>Mycenaceae</taxon>
        <taxon>Mycena</taxon>
    </lineage>
</organism>
<evidence type="ECO:0000313" key="2">
    <source>
        <dbReference type="Proteomes" id="UP001218188"/>
    </source>
</evidence>
<gene>
    <name evidence="1" type="ORF">C8F04DRAFT_1255458</name>
</gene>
<accession>A0AAD6X6X9</accession>
<reference evidence="1" key="1">
    <citation type="submission" date="2023-03" db="EMBL/GenBank/DDBJ databases">
        <title>Massive genome expansion in bonnet fungi (Mycena s.s.) driven by repeated elements and novel gene families across ecological guilds.</title>
        <authorList>
            <consortium name="Lawrence Berkeley National Laboratory"/>
            <person name="Harder C.B."/>
            <person name="Miyauchi S."/>
            <person name="Viragh M."/>
            <person name="Kuo A."/>
            <person name="Thoen E."/>
            <person name="Andreopoulos B."/>
            <person name="Lu D."/>
            <person name="Skrede I."/>
            <person name="Drula E."/>
            <person name="Henrissat B."/>
            <person name="Morin E."/>
            <person name="Kohler A."/>
            <person name="Barry K."/>
            <person name="LaButti K."/>
            <person name="Morin E."/>
            <person name="Salamov A."/>
            <person name="Lipzen A."/>
            <person name="Mereny Z."/>
            <person name="Hegedus B."/>
            <person name="Baldrian P."/>
            <person name="Stursova M."/>
            <person name="Weitz H."/>
            <person name="Taylor A."/>
            <person name="Grigoriev I.V."/>
            <person name="Nagy L.G."/>
            <person name="Martin F."/>
            <person name="Kauserud H."/>
        </authorList>
    </citation>
    <scope>NUCLEOTIDE SEQUENCE</scope>
    <source>
        <strain evidence="1">CBHHK200</strain>
    </source>
</reference>
<dbReference type="AlphaFoldDB" id="A0AAD6X6X9"/>
<keyword evidence="2" id="KW-1185">Reference proteome</keyword>
<comment type="caution">
    <text evidence="1">The sequence shown here is derived from an EMBL/GenBank/DDBJ whole genome shotgun (WGS) entry which is preliminary data.</text>
</comment>
<evidence type="ECO:0000313" key="1">
    <source>
        <dbReference type="EMBL" id="KAJ7038887.1"/>
    </source>
</evidence>
<name>A0AAD6X6X9_9AGAR</name>
<dbReference type="Proteomes" id="UP001218188">
    <property type="component" value="Unassembled WGS sequence"/>
</dbReference>
<proteinExistence type="predicted"/>
<sequence>MPTLPFLRQFQSKLSLSLFPGGILIQSQTAELTSLLIQLVRKPKCDFCILGTSLAAD</sequence>